<protein>
    <recommendedName>
        <fullName evidence="1">AbiEi antitoxin N-terminal domain-containing protein</fullName>
    </recommendedName>
</protein>
<feature type="domain" description="AbiEi antitoxin N-terminal" evidence="1">
    <location>
        <begin position="19"/>
        <end position="64"/>
    </location>
</feature>
<dbReference type="EMBL" id="BJLP01000001">
    <property type="protein sequence ID" value="GEA79675.1"/>
    <property type="molecule type" value="Genomic_DNA"/>
</dbReference>
<reference evidence="2 3" key="1">
    <citation type="submission" date="2019-06" db="EMBL/GenBank/DDBJ databases">
        <title>Whole genome shotgun sequence of Cellulomonas uda NBRC 3747.</title>
        <authorList>
            <person name="Hosoyama A."/>
            <person name="Uohara A."/>
            <person name="Ohji S."/>
            <person name="Ichikawa N."/>
        </authorList>
    </citation>
    <scope>NUCLEOTIDE SEQUENCE [LARGE SCALE GENOMIC DNA]</scope>
    <source>
        <strain evidence="2 3">NBRC 3747</strain>
    </source>
</reference>
<sequence>MSLLGRYIYSMRTSELATLTAFAAAQWGLVTTAQAQEVGVSRMQLARLVDAGILDRVAHGVYATPAVLGDDLLGLRTAWVALQPRRAVAERVADPIAAGVVSHASAAQLHGLGDLLADEHELTLPTRYQSTRPGVRVHRTTLAPDDVTVVAGLPVTTAARTVADLLTAGHDPEHVGQVAADAVRKGSTDGRALVRALETVARRHESRDAAALTTRLLQAGGLDPRELGDRLVRATVRSHPGCHARADLSSVWRSSRGAARVTGGAVRARRSAPSASGAG</sequence>
<dbReference type="AlphaFoldDB" id="A0A4Y3K9M4"/>
<keyword evidence="3" id="KW-1185">Reference proteome</keyword>
<dbReference type="Proteomes" id="UP000315842">
    <property type="component" value="Unassembled WGS sequence"/>
</dbReference>
<accession>A0A4Y3K9M4</accession>
<dbReference type="Pfam" id="PF13338">
    <property type="entry name" value="AbiEi_4"/>
    <property type="match status" value="1"/>
</dbReference>
<evidence type="ECO:0000259" key="1">
    <source>
        <dbReference type="Pfam" id="PF13338"/>
    </source>
</evidence>
<organism evidence="2 3">
    <name type="scientific">Cellulomonas uda</name>
    <dbReference type="NCBI Taxonomy" id="1714"/>
    <lineage>
        <taxon>Bacteria</taxon>
        <taxon>Bacillati</taxon>
        <taxon>Actinomycetota</taxon>
        <taxon>Actinomycetes</taxon>
        <taxon>Micrococcales</taxon>
        <taxon>Cellulomonadaceae</taxon>
        <taxon>Cellulomonas</taxon>
    </lineage>
</organism>
<comment type="caution">
    <text evidence="2">The sequence shown here is derived from an EMBL/GenBank/DDBJ whole genome shotgun (WGS) entry which is preliminary data.</text>
</comment>
<gene>
    <name evidence="2" type="ORF">CUD01_01190</name>
</gene>
<evidence type="ECO:0000313" key="2">
    <source>
        <dbReference type="EMBL" id="GEA79675.1"/>
    </source>
</evidence>
<proteinExistence type="predicted"/>
<dbReference type="InterPro" id="IPR025159">
    <property type="entry name" value="AbiEi_N"/>
</dbReference>
<name>A0A4Y3K9M4_CELUD</name>
<evidence type="ECO:0000313" key="3">
    <source>
        <dbReference type="Proteomes" id="UP000315842"/>
    </source>
</evidence>